<proteinExistence type="predicted"/>
<name>A0A917LB21_9ACTN</name>
<sequence length="189" mass="20932">MGGADLSAGPLTTSGEKTILEIASLISRATEHDIGSNIVNFATLAEAHVDRALKKLIDLSGALENRVGHQFYKELHDSIYRSWDSRYKWISQAFDVNIAGAKFAQDFKLLIELRNAIVHGGGRLTAMQTAKIPQMMKLKDGMSRILHAEIHGHDIFLDQRAANAAAKVCREYIIQFDTAVISLHKSFDV</sequence>
<gene>
    <name evidence="1" type="ORF">GCM10012282_63710</name>
</gene>
<keyword evidence="2" id="KW-1185">Reference proteome</keyword>
<dbReference type="Proteomes" id="UP000625682">
    <property type="component" value="Unassembled WGS sequence"/>
</dbReference>
<protein>
    <recommendedName>
        <fullName evidence="3">RiboL-PSP-HEPN domain-containing protein</fullName>
    </recommendedName>
</protein>
<evidence type="ECO:0000313" key="2">
    <source>
        <dbReference type="Proteomes" id="UP000625682"/>
    </source>
</evidence>
<reference evidence="1" key="1">
    <citation type="journal article" date="2014" name="Int. J. Syst. Evol. Microbiol.">
        <title>Complete genome sequence of Corynebacterium casei LMG S-19264T (=DSM 44701T), isolated from a smear-ripened cheese.</title>
        <authorList>
            <consortium name="US DOE Joint Genome Institute (JGI-PGF)"/>
            <person name="Walter F."/>
            <person name="Albersmeier A."/>
            <person name="Kalinowski J."/>
            <person name="Ruckert C."/>
        </authorList>
    </citation>
    <scope>NUCLEOTIDE SEQUENCE</scope>
    <source>
        <strain evidence="1">CGMCC 4.7272</strain>
    </source>
</reference>
<dbReference type="AlphaFoldDB" id="A0A917LB21"/>
<dbReference type="RefSeq" id="WP_189150875.1">
    <property type="nucleotide sequence ID" value="NZ_BAABER010000028.1"/>
</dbReference>
<dbReference type="EMBL" id="BMMU01000027">
    <property type="protein sequence ID" value="GGJ57640.1"/>
    <property type="molecule type" value="Genomic_DNA"/>
</dbReference>
<evidence type="ECO:0008006" key="3">
    <source>
        <dbReference type="Google" id="ProtNLM"/>
    </source>
</evidence>
<accession>A0A917LB21</accession>
<reference evidence="1" key="2">
    <citation type="submission" date="2020-09" db="EMBL/GenBank/DDBJ databases">
        <authorList>
            <person name="Sun Q."/>
            <person name="Zhou Y."/>
        </authorList>
    </citation>
    <scope>NUCLEOTIDE SEQUENCE</scope>
    <source>
        <strain evidence="1">CGMCC 4.7272</strain>
    </source>
</reference>
<comment type="caution">
    <text evidence="1">The sequence shown here is derived from an EMBL/GenBank/DDBJ whole genome shotgun (WGS) entry which is preliminary data.</text>
</comment>
<organism evidence="1 2">
    <name type="scientific">Streptomyces lacrimifluminis</name>
    <dbReference type="NCBI Taxonomy" id="1500077"/>
    <lineage>
        <taxon>Bacteria</taxon>
        <taxon>Bacillati</taxon>
        <taxon>Actinomycetota</taxon>
        <taxon>Actinomycetes</taxon>
        <taxon>Kitasatosporales</taxon>
        <taxon>Streptomycetaceae</taxon>
        <taxon>Streptomyces</taxon>
    </lineage>
</organism>
<evidence type="ECO:0000313" key="1">
    <source>
        <dbReference type="EMBL" id="GGJ57640.1"/>
    </source>
</evidence>